<sequence>MKLQSKLLLVYFKNPDKLILEDLWNSKELRETKILLKKNDQHLADVQDSLWHSPANELQWFVIGGSRVLVVSKGKEFPETLTGGCGSVVWFTDNVQLWGFPSCPPSLSSLSIFSHGKSVISSVEPG</sequence>
<gene>
    <name evidence="1" type="ORF">HJG60_011554</name>
</gene>
<name>A0A833ZW02_9CHIR</name>
<organism evidence="1 2">
    <name type="scientific">Phyllostomus discolor</name>
    <name type="common">pale spear-nosed bat</name>
    <dbReference type="NCBI Taxonomy" id="89673"/>
    <lineage>
        <taxon>Eukaryota</taxon>
        <taxon>Metazoa</taxon>
        <taxon>Chordata</taxon>
        <taxon>Craniata</taxon>
        <taxon>Vertebrata</taxon>
        <taxon>Euteleostomi</taxon>
        <taxon>Mammalia</taxon>
        <taxon>Eutheria</taxon>
        <taxon>Laurasiatheria</taxon>
        <taxon>Chiroptera</taxon>
        <taxon>Yangochiroptera</taxon>
        <taxon>Phyllostomidae</taxon>
        <taxon>Phyllostominae</taxon>
        <taxon>Phyllostomus</taxon>
    </lineage>
</organism>
<protein>
    <submittedName>
        <fullName evidence="1">Uncharacterized protein</fullName>
    </submittedName>
</protein>
<dbReference type="EMBL" id="JABVXQ010000007">
    <property type="protein sequence ID" value="KAF6099823.1"/>
    <property type="molecule type" value="Genomic_DNA"/>
</dbReference>
<reference evidence="1 2" key="1">
    <citation type="journal article" date="2020" name="Nature">
        <title>Six reference-quality genomes reveal evolution of bat adaptations.</title>
        <authorList>
            <person name="Jebb D."/>
            <person name="Huang Z."/>
            <person name="Pippel M."/>
            <person name="Hughes G.M."/>
            <person name="Lavrichenko K."/>
            <person name="Devanna P."/>
            <person name="Winkler S."/>
            <person name="Jermiin L.S."/>
            <person name="Skirmuntt E.C."/>
            <person name="Katzourakis A."/>
            <person name="Burkitt-Gray L."/>
            <person name="Ray D.A."/>
            <person name="Sullivan K.A.M."/>
            <person name="Roscito J.G."/>
            <person name="Kirilenko B.M."/>
            <person name="Davalos L.M."/>
            <person name="Corthals A.P."/>
            <person name="Power M.L."/>
            <person name="Jones G."/>
            <person name="Ransome R.D."/>
            <person name="Dechmann D.K.N."/>
            <person name="Locatelli A.G."/>
            <person name="Puechmaille S.J."/>
            <person name="Fedrigo O."/>
            <person name="Jarvis E.D."/>
            <person name="Hiller M."/>
            <person name="Vernes S.C."/>
            <person name="Myers E.W."/>
            <person name="Teeling E.C."/>
        </authorList>
    </citation>
    <scope>NUCLEOTIDE SEQUENCE [LARGE SCALE GENOMIC DNA]</scope>
    <source>
        <strain evidence="1">Bat1K_MPI-CBG_1</strain>
    </source>
</reference>
<evidence type="ECO:0000313" key="2">
    <source>
        <dbReference type="Proteomes" id="UP000664940"/>
    </source>
</evidence>
<dbReference type="Proteomes" id="UP000664940">
    <property type="component" value="Unassembled WGS sequence"/>
</dbReference>
<evidence type="ECO:0000313" key="1">
    <source>
        <dbReference type="EMBL" id="KAF6099823.1"/>
    </source>
</evidence>
<dbReference type="AlphaFoldDB" id="A0A833ZW02"/>
<comment type="caution">
    <text evidence="1">The sequence shown here is derived from an EMBL/GenBank/DDBJ whole genome shotgun (WGS) entry which is preliminary data.</text>
</comment>
<accession>A0A833ZW02</accession>
<proteinExistence type="predicted"/>